<dbReference type="Pfam" id="PF02146">
    <property type="entry name" value="SIR2"/>
    <property type="match status" value="1"/>
</dbReference>
<dbReference type="InterPro" id="IPR029035">
    <property type="entry name" value="DHS-like_NAD/FAD-binding_dom"/>
</dbReference>
<dbReference type="Gene3D" id="3.40.50.1220">
    <property type="entry name" value="TPP-binding domain"/>
    <property type="match status" value="1"/>
</dbReference>
<evidence type="ECO:0000256" key="5">
    <source>
        <dbReference type="ARBA" id="ARBA00023027"/>
    </source>
</evidence>
<reference evidence="9" key="1">
    <citation type="journal article" date="2019" name="Plant J.">
        <title>Chlorella vulgaris genome assembly and annotation reveals the molecular basis for metabolic acclimation to high light conditions.</title>
        <authorList>
            <person name="Cecchin M."/>
            <person name="Marcolungo L."/>
            <person name="Rossato M."/>
            <person name="Girolomoni L."/>
            <person name="Cosentino E."/>
            <person name="Cuine S."/>
            <person name="Li-Beisson Y."/>
            <person name="Delledonne M."/>
            <person name="Ballottari M."/>
        </authorList>
    </citation>
    <scope>NUCLEOTIDE SEQUENCE</scope>
    <source>
        <strain evidence="9">211/11P</strain>
    </source>
</reference>
<reference evidence="9" key="2">
    <citation type="submission" date="2020-11" db="EMBL/GenBank/DDBJ databases">
        <authorList>
            <person name="Cecchin M."/>
            <person name="Marcolungo L."/>
            <person name="Rossato M."/>
            <person name="Girolomoni L."/>
            <person name="Cosentino E."/>
            <person name="Cuine S."/>
            <person name="Li-Beisson Y."/>
            <person name="Delledonne M."/>
            <person name="Ballottari M."/>
        </authorList>
    </citation>
    <scope>NUCLEOTIDE SEQUENCE</scope>
    <source>
        <strain evidence="9">211/11P</strain>
        <tissue evidence="9">Whole cell</tissue>
    </source>
</reference>
<evidence type="ECO:0000256" key="6">
    <source>
        <dbReference type="PROSITE-ProRule" id="PRU00236"/>
    </source>
</evidence>
<dbReference type="GO" id="GO:0005634">
    <property type="term" value="C:nucleus"/>
    <property type="evidence" value="ECO:0007669"/>
    <property type="project" value="TreeGrafter"/>
</dbReference>
<comment type="cofactor">
    <cofactor evidence="1">
        <name>Zn(2+)</name>
        <dbReference type="ChEBI" id="CHEBI:29105"/>
    </cofactor>
</comment>
<dbReference type="InterPro" id="IPR050134">
    <property type="entry name" value="NAD-dep_sirtuin_deacylases"/>
</dbReference>
<dbReference type="GO" id="GO:0070403">
    <property type="term" value="F:NAD+ binding"/>
    <property type="evidence" value="ECO:0007669"/>
    <property type="project" value="InterPro"/>
</dbReference>
<accession>A0A9D4TXU0</accession>
<dbReference type="SUPFAM" id="SSF52467">
    <property type="entry name" value="DHS-like NAD/FAD-binding domain"/>
    <property type="match status" value="1"/>
</dbReference>
<feature type="binding site" evidence="6">
    <location>
        <position position="297"/>
    </location>
    <ligand>
        <name>Zn(2+)</name>
        <dbReference type="ChEBI" id="CHEBI:29105"/>
    </ligand>
</feature>
<dbReference type="Gene3D" id="3.30.1600.10">
    <property type="entry name" value="SIR2/SIRT2 'Small Domain"/>
    <property type="match status" value="1"/>
</dbReference>
<keyword evidence="2" id="KW-0808">Transferase</keyword>
<evidence type="ECO:0000256" key="1">
    <source>
        <dbReference type="ARBA" id="ARBA00001947"/>
    </source>
</evidence>
<evidence type="ECO:0000313" key="10">
    <source>
        <dbReference type="Proteomes" id="UP001055712"/>
    </source>
</evidence>
<evidence type="ECO:0000256" key="3">
    <source>
        <dbReference type="ARBA" id="ARBA00022723"/>
    </source>
</evidence>
<dbReference type="PANTHER" id="PTHR11085">
    <property type="entry name" value="NAD-DEPENDENT PROTEIN DEACYLASE SIRTUIN-5, MITOCHONDRIAL-RELATED"/>
    <property type="match status" value="1"/>
</dbReference>
<dbReference type="EMBL" id="SIDB01000001">
    <property type="protein sequence ID" value="KAI3437700.1"/>
    <property type="molecule type" value="Genomic_DNA"/>
</dbReference>
<evidence type="ECO:0000259" key="8">
    <source>
        <dbReference type="PROSITE" id="PS50305"/>
    </source>
</evidence>
<dbReference type="InterPro" id="IPR003000">
    <property type="entry name" value="Sirtuin"/>
</dbReference>
<dbReference type="AlphaFoldDB" id="A0A9D4TXU0"/>
<dbReference type="OrthoDB" id="424302at2759"/>
<organism evidence="9 10">
    <name type="scientific">Chlorella vulgaris</name>
    <name type="common">Green alga</name>
    <dbReference type="NCBI Taxonomy" id="3077"/>
    <lineage>
        <taxon>Eukaryota</taxon>
        <taxon>Viridiplantae</taxon>
        <taxon>Chlorophyta</taxon>
        <taxon>core chlorophytes</taxon>
        <taxon>Trebouxiophyceae</taxon>
        <taxon>Chlorellales</taxon>
        <taxon>Chlorellaceae</taxon>
        <taxon>Chlorella clade</taxon>
        <taxon>Chlorella</taxon>
    </lineage>
</organism>
<proteinExistence type="predicted"/>
<dbReference type="GO" id="GO:0046872">
    <property type="term" value="F:metal ion binding"/>
    <property type="evidence" value="ECO:0007669"/>
    <property type="project" value="UniProtKB-KW"/>
</dbReference>
<name>A0A9D4TXU0_CHLVU</name>
<feature type="active site" description="Proton acceptor" evidence="6">
    <location>
        <position position="257"/>
    </location>
</feature>
<keyword evidence="4 6" id="KW-0862">Zinc</keyword>
<dbReference type="GO" id="GO:0017136">
    <property type="term" value="F:histone deacetylase activity, NAD-dependent"/>
    <property type="evidence" value="ECO:0007669"/>
    <property type="project" value="TreeGrafter"/>
</dbReference>
<keyword evidence="10" id="KW-1185">Reference proteome</keyword>
<sequence>MMASPDKSLEAVLDDAVYMPPPTPAIADDPVEAAIPAASLPAAAVAAASPLPDRAPAAASSSSSDSGSESSTSSSPLRPGDLGGDADAGGACLSSSSDDDEERDLVARLRQQLSIGDEAGVQLAKEALLPSFDLAGVAQLIQSGKAKRIICMCGAGISVSAGIPDFRSPGTGLYSQLQKYNLPYPHAVFELSYFEKKPKPFFRLARELFPGNYLPTPTHYFMKLLHDKGLLLRCFTQNIDSLEKQAGLPAEAIVAAHGNFDSAKCIRCARPHPVEHVRQAVFAGDGGNACYCVKKSCGGLVKPEIVFFGESLPPRFWERAPLDYSEADLLIVMGTSLAVHPFAGLIDYVQPHVPRLLVNREKAGEAVFGGGLLGQQKGFTFGAGNYRDALYLGDCDDGVRQLCELLGWQQELDALVAAGRQQLEAAAQQAEAKS</sequence>
<keyword evidence="3 6" id="KW-0479">Metal-binding</keyword>
<evidence type="ECO:0000256" key="2">
    <source>
        <dbReference type="ARBA" id="ARBA00022679"/>
    </source>
</evidence>
<dbReference type="InterPro" id="IPR026591">
    <property type="entry name" value="Sirtuin_cat_small_dom_sf"/>
</dbReference>
<comment type="caution">
    <text evidence="9">The sequence shown here is derived from an EMBL/GenBank/DDBJ whole genome shotgun (WGS) entry which is preliminary data.</text>
</comment>
<protein>
    <recommendedName>
        <fullName evidence="8">Deacetylase sirtuin-type domain-containing protein</fullName>
    </recommendedName>
</protein>
<dbReference type="InterPro" id="IPR026590">
    <property type="entry name" value="Ssirtuin_cat_dom"/>
</dbReference>
<feature type="domain" description="Deacetylase sirtuin-type" evidence="8">
    <location>
        <begin position="127"/>
        <end position="409"/>
    </location>
</feature>
<feature type="binding site" evidence="6">
    <location>
        <position position="268"/>
    </location>
    <ligand>
        <name>Zn(2+)</name>
        <dbReference type="ChEBI" id="CHEBI:29105"/>
    </ligand>
</feature>
<dbReference type="PANTHER" id="PTHR11085:SF6">
    <property type="entry name" value="NAD-DEPENDENT PROTEIN DEACETYLASE SIRTUIN-2"/>
    <property type="match status" value="1"/>
</dbReference>
<feature type="binding site" evidence="6">
    <location>
        <position position="265"/>
    </location>
    <ligand>
        <name>Zn(2+)</name>
        <dbReference type="ChEBI" id="CHEBI:29105"/>
    </ligand>
</feature>
<gene>
    <name evidence="9" type="ORF">D9Q98_000149</name>
</gene>
<dbReference type="PROSITE" id="PS50305">
    <property type="entry name" value="SIRTUIN"/>
    <property type="match status" value="1"/>
</dbReference>
<dbReference type="Proteomes" id="UP001055712">
    <property type="component" value="Unassembled WGS sequence"/>
</dbReference>
<evidence type="ECO:0000313" key="9">
    <source>
        <dbReference type="EMBL" id="KAI3437700.1"/>
    </source>
</evidence>
<keyword evidence="5" id="KW-0520">NAD</keyword>
<dbReference type="CDD" id="cd01408">
    <property type="entry name" value="SIRT1"/>
    <property type="match status" value="1"/>
</dbReference>
<feature type="region of interest" description="Disordered" evidence="7">
    <location>
        <begin position="45"/>
        <end position="103"/>
    </location>
</feature>
<evidence type="ECO:0000256" key="7">
    <source>
        <dbReference type="SAM" id="MobiDB-lite"/>
    </source>
</evidence>
<feature type="compositionally biased region" description="Low complexity" evidence="7">
    <location>
        <begin position="45"/>
        <end position="80"/>
    </location>
</feature>
<evidence type="ECO:0000256" key="4">
    <source>
        <dbReference type="ARBA" id="ARBA00022833"/>
    </source>
</evidence>
<feature type="binding site" evidence="6">
    <location>
        <position position="290"/>
    </location>
    <ligand>
        <name>Zn(2+)</name>
        <dbReference type="ChEBI" id="CHEBI:29105"/>
    </ligand>
</feature>